<feature type="signal peptide" evidence="3">
    <location>
        <begin position="1"/>
        <end position="24"/>
    </location>
</feature>
<dbReference type="OrthoDB" id="29460at2759"/>
<accession>A0A2B4SJ77</accession>
<name>A0A2B4SJ77_STYPI</name>
<feature type="transmembrane region" description="Helical" evidence="2">
    <location>
        <begin position="199"/>
        <end position="221"/>
    </location>
</feature>
<dbReference type="EMBL" id="LSMT01000070">
    <property type="protein sequence ID" value="PFX29169.1"/>
    <property type="molecule type" value="Genomic_DNA"/>
</dbReference>
<feature type="compositionally biased region" description="Basic and acidic residues" evidence="1">
    <location>
        <begin position="253"/>
        <end position="268"/>
    </location>
</feature>
<keyword evidence="5" id="KW-1185">Reference proteome</keyword>
<reference evidence="5" key="1">
    <citation type="journal article" date="2017" name="bioRxiv">
        <title>Comparative analysis of the genomes of Stylophora pistillata and Acropora digitifera provides evidence for extensive differences between species of corals.</title>
        <authorList>
            <person name="Voolstra C.R."/>
            <person name="Li Y."/>
            <person name="Liew Y.J."/>
            <person name="Baumgarten S."/>
            <person name="Zoccola D."/>
            <person name="Flot J.-F."/>
            <person name="Tambutte S."/>
            <person name="Allemand D."/>
            <person name="Aranda M."/>
        </authorList>
    </citation>
    <scope>NUCLEOTIDE SEQUENCE [LARGE SCALE GENOMIC DNA]</scope>
</reference>
<evidence type="ECO:0000256" key="2">
    <source>
        <dbReference type="SAM" id="Phobius"/>
    </source>
</evidence>
<evidence type="ECO:0000313" key="4">
    <source>
        <dbReference type="EMBL" id="PFX29169.1"/>
    </source>
</evidence>
<feature type="region of interest" description="Disordered" evidence="1">
    <location>
        <begin position="236"/>
        <end position="301"/>
    </location>
</feature>
<evidence type="ECO:0000313" key="5">
    <source>
        <dbReference type="Proteomes" id="UP000225706"/>
    </source>
</evidence>
<keyword evidence="2" id="KW-0812">Transmembrane</keyword>
<evidence type="ECO:0000256" key="3">
    <source>
        <dbReference type="SAM" id="SignalP"/>
    </source>
</evidence>
<sequence>MTSHFLVSMVVYVIVSFMIEGCFSYEWDALPDNCTCARKGHPTYSLFTMPRRRIIYDDGQYTYTFFPCEPDNLISAKGSCKNVALCKYDTTGSPHVYRDIGEQRDVKCEATSDYPFELKYTITSGAFKGGTSTVIIKCSKDPSAKLVPINITTTIMKFKLETPCGCPNQCLPESPTTAKPGPTPAPPSKMSVSDWEVDILSPIVGFFAFVGIFLFIWWLWFNRLLRCPRRHDYDNLGGGAGRDRLATENTPLIDDREQSDHAIEHEDPGAEGTLTEPVQVEEGDVKEEDKFVTPGIRPTPV</sequence>
<dbReference type="AlphaFoldDB" id="A0A2B4SJ77"/>
<organism evidence="4 5">
    <name type="scientific">Stylophora pistillata</name>
    <name type="common">Smooth cauliflower coral</name>
    <dbReference type="NCBI Taxonomy" id="50429"/>
    <lineage>
        <taxon>Eukaryota</taxon>
        <taxon>Metazoa</taxon>
        <taxon>Cnidaria</taxon>
        <taxon>Anthozoa</taxon>
        <taxon>Hexacorallia</taxon>
        <taxon>Scleractinia</taxon>
        <taxon>Astrocoeniina</taxon>
        <taxon>Pocilloporidae</taxon>
        <taxon>Stylophora</taxon>
    </lineage>
</organism>
<keyword evidence="2" id="KW-1133">Transmembrane helix</keyword>
<gene>
    <name evidence="4" type="ORF">AWC38_SpisGene6085</name>
</gene>
<evidence type="ECO:0000256" key="1">
    <source>
        <dbReference type="SAM" id="MobiDB-lite"/>
    </source>
</evidence>
<keyword evidence="2" id="KW-0472">Membrane</keyword>
<keyword evidence="3" id="KW-0732">Signal</keyword>
<comment type="caution">
    <text evidence="4">The sequence shown here is derived from an EMBL/GenBank/DDBJ whole genome shotgun (WGS) entry which is preliminary data.</text>
</comment>
<protein>
    <submittedName>
        <fullName evidence="4">Uncharacterized protein</fullName>
    </submittedName>
</protein>
<feature type="chain" id="PRO_5012292866" evidence="3">
    <location>
        <begin position="25"/>
        <end position="301"/>
    </location>
</feature>
<proteinExistence type="predicted"/>
<dbReference type="Proteomes" id="UP000225706">
    <property type="component" value="Unassembled WGS sequence"/>
</dbReference>